<accession>A0ABY3R280</accession>
<protein>
    <submittedName>
        <fullName evidence="1">Uncharacterized protein</fullName>
    </submittedName>
</protein>
<organism evidence="1 2">
    <name type="scientific">Bradyrhizobium barranii</name>
    <dbReference type="NCBI Taxonomy" id="2992140"/>
    <lineage>
        <taxon>Bacteria</taxon>
        <taxon>Pseudomonadati</taxon>
        <taxon>Pseudomonadota</taxon>
        <taxon>Alphaproteobacteria</taxon>
        <taxon>Hyphomicrobiales</taxon>
        <taxon>Nitrobacteraceae</taxon>
        <taxon>Bradyrhizobium</taxon>
    </lineage>
</organism>
<evidence type="ECO:0000313" key="1">
    <source>
        <dbReference type="EMBL" id="UFW91497.1"/>
    </source>
</evidence>
<reference evidence="1" key="1">
    <citation type="submission" date="2021-11" db="EMBL/GenBank/DDBJ databases">
        <title>Australian commercial rhizobial inoculants.</title>
        <authorList>
            <person name="Kohlmeier M.G."/>
            <person name="O'Hara G.W."/>
            <person name="Colombi E."/>
            <person name="Ramsay J.P."/>
            <person name="Terpolilli J."/>
        </authorList>
    </citation>
    <scope>NUCLEOTIDE SEQUENCE</scope>
    <source>
        <strain evidence="1">CC829</strain>
    </source>
</reference>
<dbReference type="RefSeq" id="WP_231145499.1">
    <property type="nucleotide sequence ID" value="NZ_CP088100.1"/>
</dbReference>
<sequence length="106" mass="9850">MTVFGGSMRGSSTLGGLGLGASSLGGDGRTTGCDVAAAMTGAGGAGGATTTAAGAGLTGATGQAGCCGATAGGGAGVVSASFVRRRLRLDETDTQEADRQFRGAST</sequence>
<keyword evidence="2" id="KW-1185">Reference proteome</keyword>
<name>A0ABY3R280_9BRAD</name>
<proteinExistence type="predicted"/>
<dbReference type="Proteomes" id="UP001430990">
    <property type="component" value="Chromosome"/>
</dbReference>
<dbReference type="EMBL" id="CP088100">
    <property type="protein sequence ID" value="UFW91497.1"/>
    <property type="molecule type" value="Genomic_DNA"/>
</dbReference>
<evidence type="ECO:0000313" key="2">
    <source>
        <dbReference type="Proteomes" id="UP001430990"/>
    </source>
</evidence>
<gene>
    <name evidence="1" type="ORF">BjapCC829_36050</name>
</gene>